<dbReference type="AlphaFoldDB" id="A0A6J4SHV0"/>
<reference evidence="2" key="1">
    <citation type="submission" date="2020-02" db="EMBL/GenBank/DDBJ databases">
        <authorList>
            <person name="Meier V. D."/>
        </authorList>
    </citation>
    <scope>NUCLEOTIDE SEQUENCE</scope>
    <source>
        <strain evidence="2">AVDCRST_MAG12</strain>
    </source>
</reference>
<proteinExistence type="predicted"/>
<accession>A0A6J4SHV0</accession>
<feature type="compositionally biased region" description="Basic and acidic residues" evidence="1">
    <location>
        <begin position="94"/>
        <end position="106"/>
    </location>
</feature>
<evidence type="ECO:0000256" key="1">
    <source>
        <dbReference type="SAM" id="MobiDB-lite"/>
    </source>
</evidence>
<protein>
    <submittedName>
        <fullName evidence="2">Uncharacterized protein</fullName>
    </submittedName>
</protein>
<organism evidence="2">
    <name type="scientific">uncultured Rubrobacteraceae bacterium</name>
    <dbReference type="NCBI Taxonomy" id="349277"/>
    <lineage>
        <taxon>Bacteria</taxon>
        <taxon>Bacillati</taxon>
        <taxon>Actinomycetota</taxon>
        <taxon>Rubrobacteria</taxon>
        <taxon>Rubrobacterales</taxon>
        <taxon>Rubrobacteraceae</taxon>
        <taxon>environmental samples</taxon>
    </lineage>
</organism>
<sequence>RDHLLRGQSVRHRDGDRHARCLHRGYLPLPEREPRHRRGGHEGLLGARPPGRPQRGGHRQPLPPRRRAEPRRRRRGDRAHPRPALRGEAVPQRHRQDGHGGWDRRDRQRRGAPGPRELRGPVGLRGAAQAQAL</sequence>
<feature type="region of interest" description="Disordered" evidence="1">
    <location>
        <begin position="22"/>
        <end position="133"/>
    </location>
</feature>
<dbReference type="EMBL" id="CADCVK010000368">
    <property type="protein sequence ID" value="CAA9499501.1"/>
    <property type="molecule type" value="Genomic_DNA"/>
</dbReference>
<name>A0A6J4SHV0_9ACTN</name>
<evidence type="ECO:0000313" key="2">
    <source>
        <dbReference type="EMBL" id="CAA9499501.1"/>
    </source>
</evidence>
<feature type="non-terminal residue" evidence="2">
    <location>
        <position position="133"/>
    </location>
</feature>
<feature type="compositionally biased region" description="Basic residues" evidence="1">
    <location>
        <begin position="64"/>
        <end position="83"/>
    </location>
</feature>
<gene>
    <name evidence="2" type="ORF">AVDCRST_MAG12-2526</name>
</gene>
<feature type="non-terminal residue" evidence="2">
    <location>
        <position position="1"/>
    </location>
</feature>